<gene>
    <name evidence="1" type="ORF">EC973_002460</name>
</gene>
<name>A0A8H7EMJ4_9FUNG</name>
<dbReference type="AlphaFoldDB" id="A0A8H7EMJ4"/>
<evidence type="ECO:0000313" key="2">
    <source>
        <dbReference type="Proteomes" id="UP000605846"/>
    </source>
</evidence>
<comment type="caution">
    <text evidence="1">The sequence shown here is derived from an EMBL/GenBank/DDBJ whole genome shotgun (WGS) entry which is preliminary data.</text>
</comment>
<protein>
    <recommendedName>
        <fullName evidence="3">Cyclin N-terminal domain-containing protein</fullName>
    </recommendedName>
</protein>
<dbReference type="EMBL" id="JABAYA010000168">
    <property type="protein sequence ID" value="KAF7722990.1"/>
    <property type="molecule type" value="Genomic_DNA"/>
</dbReference>
<evidence type="ECO:0000313" key="1">
    <source>
        <dbReference type="EMBL" id="KAF7722990.1"/>
    </source>
</evidence>
<evidence type="ECO:0008006" key="3">
    <source>
        <dbReference type="Google" id="ProtNLM"/>
    </source>
</evidence>
<accession>A0A8H7EMJ4</accession>
<proteinExistence type="predicted"/>
<organism evidence="1 2">
    <name type="scientific">Apophysomyces ossiformis</name>
    <dbReference type="NCBI Taxonomy" id="679940"/>
    <lineage>
        <taxon>Eukaryota</taxon>
        <taxon>Fungi</taxon>
        <taxon>Fungi incertae sedis</taxon>
        <taxon>Mucoromycota</taxon>
        <taxon>Mucoromycotina</taxon>
        <taxon>Mucoromycetes</taxon>
        <taxon>Mucorales</taxon>
        <taxon>Mucorineae</taxon>
        <taxon>Mucoraceae</taxon>
        <taxon>Apophysomyces</taxon>
    </lineage>
</organism>
<dbReference type="Proteomes" id="UP000605846">
    <property type="component" value="Unassembled WGS sequence"/>
</dbReference>
<keyword evidence="2" id="KW-1185">Reference proteome</keyword>
<sequence>MLLKWDGVVEKTKVEHLATFMTSLMNKTALPAQTLNEAIRESCSNSFGIPVVCPATTTACAIFYMARLRKKYPPEHSPGCVMRVFLIAYVVAAKLIHRSIRRVLQVQPHISDIPSQEATRIDVKSLLVDSSPETRICQRITAEDSVFTKIFEGQHPPFVPSSFLQPDVLCRMELELLHFLDYHLQISPNPLHLWSWLESCLQRHQWIKS</sequence>
<dbReference type="OrthoDB" id="2284157at2759"/>
<reference evidence="1" key="1">
    <citation type="submission" date="2020-01" db="EMBL/GenBank/DDBJ databases">
        <title>Genome Sequencing of Three Apophysomyces-Like Fungal Strains Confirms a Novel Fungal Genus in the Mucoromycota with divergent Burkholderia-like Endosymbiotic Bacteria.</title>
        <authorList>
            <person name="Stajich J.E."/>
            <person name="Macias A.M."/>
            <person name="Carter-House D."/>
            <person name="Lovett B."/>
            <person name="Kasson L.R."/>
            <person name="Berry K."/>
            <person name="Grigoriev I."/>
            <person name="Chang Y."/>
            <person name="Spatafora J."/>
            <person name="Kasson M.T."/>
        </authorList>
    </citation>
    <scope>NUCLEOTIDE SEQUENCE</scope>
    <source>
        <strain evidence="1">NRRL A-21654</strain>
    </source>
</reference>